<dbReference type="Gene3D" id="3.30.160.250">
    <property type="match status" value="1"/>
</dbReference>
<protein>
    <submittedName>
        <fullName evidence="2">Uncharacterized protein family UPF0150</fullName>
    </submittedName>
</protein>
<dbReference type="InterPro" id="IPR035069">
    <property type="entry name" value="TTHA1013/TTHA0281-like"/>
</dbReference>
<dbReference type="SUPFAM" id="SSF143100">
    <property type="entry name" value="TTHA1013/TTHA0281-like"/>
    <property type="match status" value="1"/>
</dbReference>
<dbReference type="PANTHER" id="PTHR34504:SF2">
    <property type="entry name" value="UPF0150 PROTEIN SSL0259"/>
    <property type="match status" value="1"/>
</dbReference>
<dbReference type="Proteomes" id="UP000011651">
    <property type="component" value="Unassembled WGS sequence"/>
</dbReference>
<name>L9U9B9_9GAMM</name>
<sequence length="153" mass="16710">MRLATAAPHKGDQRMLFPIAIERGDEQHAYGVVVPDLNGCFSAGDTFEEALANVKAAIEGWLEVAVDYGDPIPEATSIEHHMDNPEYAGWIWAVVDIDLTPYLGKSHKINVTLPDLLVKQIDDFVASHPGDKTRSGFLSRVAMAELARARKGA</sequence>
<dbReference type="InterPro" id="IPR051404">
    <property type="entry name" value="TA_system_antitoxin"/>
</dbReference>
<feature type="domain" description="HicB-like antitoxin of toxin-antitoxin system" evidence="1">
    <location>
        <begin position="17"/>
        <end position="142"/>
    </location>
</feature>
<evidence type="ECO:0000313" key="2">
    <source>
        <dbReference type="EMBL" id="ELY20848.1"/>
    </source>
</evidence>
<dbReference type="InterPro" id="IPR031807">
    <property type="entry name" value="HicB-like"/>
</dbReference>
<proteinExistence type="predicted"/>
<dbReference type="AlphaFoldDB" id="L9U9B9"/>
<accession>L9U9B9</accession>
<comment type="caution">
    <text evidence="2">The sequence shown here is derived from an EMBL/GenBank/DDBJ whole genome shotgun (WGS) entry which is preliminary data.</text>
</comment>
<dbReference type="Pfam" id="PF15919">
    <property type="entry name" value="HicB_lk_antitox"/>
    <property type="match status" value="1"/>
</dbReference>
<dbReference type="PANTHER" id="PTHR34504">
    <property type="entry name" value="ANTITOXIN HICB"/>
    <property type="match status" value="1"/>
</dbReference>
<gene>
    <name evidence="2" type="ORF">HALTITAN_2350</name>
</gene>
<evidence type="ECO:0000313" key="3">
    <source>
        <dbReference type="Proteomes" id="UP000011651"/>
    </source>
</evidence>
<dbReference type="EMBL" id="AOPO01000011">
    <property type="protein sequence ID" value="ELY20848.1"/>
    <property type="molecule type" value="Genomic_DNA"/>
</dbReference>
<organism evidence="2 3">
    <name type="scientific">Vreelandella titanicae BH1</name>
    <dbReference type="NCBI Taxonomy" id="1204738"/>
    <lineage>
        <taxon>Bacteria</taxon>
        <taxon>Pseudomonadati</taxon>
        <taxon>Pseudomonadota</taxon>
        <taxon>Gammaproteobacteria</taxon>
        <taxon>Oceanospirillales</taxon>
        <taxon>Halomonadaceae</taxon>
        <taxon>Vreelandella</taxon>
    </lineage>
</organism>
<reference evidence="2 3" key="1">
    <citation type="journal article" date="2013" name="Genome Announc.">
        <title>Draft Genome of the Marine Gammaproteobacterium Halomonas titanicae.</title>
        <authorList>
            <person name="Sanchez-Porro C."/>
            <person name="de la Haba R.R."/>
            <person name="Cruz-Hernandez N."/>
            <person name="Gonzalez J.M."/>
            <person name="Reyes-Guirao C."/>
            <person name="Navarro-Sampedro L."/>
            <person name="Carballo M."/>
            <person name="Ventosa A."/>
        </authorList>
    </citation>
    <scope>NUCLEOTIDE SEQUENCE [LARGE SCALE GENOMIC DNA]</scope>
    <source>
        <strain evidence="2 3">BH1</strain>
    </source>
</reference>
<evidence type="ECO:0000259" key="1">
    <source>
        <dbReference type="Pfam" id="PF15919"/>
    </source>
</evidence>
<dbReference type="PATRIC" id="fig|1204738.3.peg.3561"/>